<dbReference type="InterPro" id="IPR051791">
    <property type="entry name" value="Pra-immunoreactive"/>
</dbReference>
<keyword evidence="10" id="KW-1185">Reference proteome</keyword>
<evidence type="ECO:0000256" key="2">
    <source>
        <dbReference type="ARBA" id="ARBA00022475"/>
    </source>
</evidence>
<dbReference type="InterPro" id="IPR010432">
    <property type="entry name" value="RDD"/>
</dbReference>
<keyword evidence="4 7" id="KW-1133">Transmembrane helix</keyword>
<evidence type="ECO:0000256" key="4">
    <source>
        <dbReference type="ARBA" id="ARBA00022989"/>
    </source>
</evidence>
<evidence type="ECO:0000256" key="1">
    <source>
        <dbReference type="ARBA" id="ARBA00004651"/>
    </source>
</evidence>
<evidence type="ECO:0000313" key="9">
    <source>
        <dbReference type="EMBL" id="SDO40748.1"/>
    </source>
</evidence>
<dbReference type="PANTHER" id="PTHR36115">
    <property type="entry name" value="PROLINE-RICH ANTIGEN HOMOLOG-RELATED"/>
    <property type="match status" value="1"/>
</dbReference>
<evidence type="ECO:0000256" key="3">
    <source>
        <dbReference type="ARBA" id="ARBA00022692"/>
    </source>
</evidence>
<sequence length="233" mass="25098">MSQPPGPYDGPPSPYGQPQQPYGYPQQPPAYPQPGPYGQPQPGYGQPAGYPPFPQQAGYPGGYGQAGPLPGMPPLASWGARVGATLLDGLMFFLVPSGLIIAGYTRYSVKLADRWDDCDRVGIPHDACPTPKAGGGVVAMILIGALLSLIVALYLCYREGKTGQTPGKRIVGIRLLREYDGSTLGFGLAFGRRLLHIIDGIPCYLGYLWPLWDDKNQTFTDKIVHTVVIKDPQ</sequence>
<comment type="subcellular location">
    <subcellularLocation>
        <location evidence="1">Cell membrane</location>
        <topology evidence="1">Multi-pass membrane protein</topology>
    </subcellularLocation>
</comment>
<dbReference type="Proteomes" id="UP000199341">
    <property type="component" value="Unassembled WGS sequence"/>
</dbReference>
<evidence type="ECO:0000256" key="7">
    <source>
        <dbReference type="SAM" id="Phobius"/>
    </source>
</evidence>
<name>A0A1H0JAF8_9ACTN</name>
<feature type="transmembrane region" description="Helical" evidence="7">
    <location>
        <begin position="137"/>
        <end position="157"/>
    </location>
</feature>
<dbReference type="EMBL" id="FNIE01000009">
    <property type="protein sequence ID" value="SDO40748.1"/>
    <property type="molecule type" value="Genomic_DNA"/>
</dbReference>
<feature type="domain" description="RDD" evidence="8">
    <location>
        <begin position="75"/>
        <end position="224"/>
    </location>
</feature>
<feature type="compositionally biased region" description="Pro residues" evidence="6">
    <location>
        <begin position="26"/>
        <end position="39"/>
    </location>
</feature>
<evidence type="ECO:0000313" key="10">
    <source>
        <dbReference type="Proteomes" id="UP000199341"/>
    </source>
</evidence>
<feature type="transmembrane region" description="Helical" evidence="7">
    <location>
        <begin position="82"/>
        <end position="104"/>
    </location>
</feature>
<evidence type="ECO:0000259" key="8">
    <source>
        <dbReference type="Pfam" id="PF06271"/>
    </source>
</evidence>
<dbReference type="GO" id="GO:0005886">
    <property type="term" value="C:plasma membrane"/>
    <property type="evidence" value="ECO:0007669"/>
    <property type="project" value="UniProtKB-SubCell"/>
</dbReference>
<proteinExistence type="predicted"/>
<dbReference type="SUPFAM" id="SSF81995">
    <property type="entry name" value="beta-sandwich domain of Sec23/24"/>
    <property type="match status" value="1"/>
</dbReference>
<feature type="compositionally biased region" description="Pro residues" evidence="6">
    <location>
        <begin position="1"/>
        <end position="15"/>
    </location>
</feature>
<evidence type="ECO:0000256" key="6">
    <source>
        <dbReference type="SAM" id="MobiDB-lite"/>
    </source>
</evidence>
<organism evidence="9 10">
    <name type="scientific">Actinacidiphila guanduensis</name>
    <dbReference type="NCBI Taxonomy" id="310781"/>
    <lineage>
        <taxon>Bacteria</taxon>
        <taxon>Bacillati</taxon>
        <taxon>Actinomycetota</taxon>
        <taxon>Actinomycetes</taxon>
        <taxon>Kitasatosporales</taxon>
        <taxon>Streptomycetaceae</taxon>
        <taxon>Actinacidiphila</taxon>
    </lineage>
</organism>
<reference evidence="9 10" key="1">
    <citation type="submission" date="2016-10" db="EMBL/GenBank/DDBJ databases">
        <authorList>
            <person name="de Groot N.N."/>
        </authorList>
    </citation>
    <scope>NUCLEOTIDE SEQUENCE [LARGE SCALE GENOMIC DNA]</scope>
    <source>
        <strain evidence="9 10">CGMCC 4.2022</strain>
    </source>
</reference>
<keyword evidence="2" id="KW-1003">Cell membrane</keyword>
<keyword evidence="3 7" id="KW-0812">Transmembrane</keyword>
<dbReference type="AlphaFoldDB" id="A0A1H0JAF8"/>
<dbReference type="Pfam" id="PF06271">
    <property type="entry name" value="RDD"/>
    <property type="match status" value="1"/>
</dbReference>
<feature type="region of interest" description="Disordered" evidence="6">
    <location>
        <begin position="1"/>
        <end position="64"/>
    </location>
</feature>
<keyword evidence="5 7" id="KW-0472">Membrane</keyword>
<dbReference type="PANTHER" id="PTHR36115:SF6">
    <property type="entry name" value="PROLINE-RICH ANTIGEN HOMOLOG"/>
    <property type="match status" value="1"/>
</dbReference>
<dbReference type="RefSeq" id="WP_245771554.1">
    <property type="nucleotide sequence ID" value="NZ_FNIE01000009.1"/>
</dbReference>
<protein>
    <submittedName>
        <fullName evidence="9">Uncharacterized membrane protein YckC, RDD family</fullName>
    </submittedName>
</protein>
<gene>
    <name evidence="9" type="ORF">SAMN05216259_109307</name>
</gene>
<evidence type="ECO:0000256" key="5">
    <source>
        <dbReference type="ARBA" id="ARBA00023136"/>
    </source>
</evidence>
<accession>A0A1H0JAF8</accession>
<dbReference type="STRING" id="310781.SAMN05216259_109307"/>
<feature type="compositionally biased region" description="Low complexity" evidence="6">
    <location>
        <begin position="16"/>
        <end position="25"/>
    </location>
</feature>